<dbReference type="PANTHER" id="PTHR13803:SF42">
    <property type="entry name" value="PROTEIN TRANSPORT PROTEIN SEC24B"/>
    <property type="match status" value="1"/>
</dbReference>
<reference evidence="9" key="1">
    <citation type="submission" date="2022-11" db="EMBL/GenBank/DDBJ databases">
        <title>Chromosome-level genome of Pogonophryne albipinna.</title>
        <authorList>
            <person name="Jo E."/>
        </authorList>
    </citation>
    <scope>NUCLEOTIDE SEQUENCE</scope>
    <source>
        <strain evidence="9">SGF0006</strain>
        <tissue evidence="9">Muscle</tissue>
    </source>
</reference>
<sequence>MVKDLLTSLPGMFSQSKETHSALGPALQAAFKLMSPTGGRITVFQTQLPTLGAGALLSREDPNQRSSSKGVQHLGPATDFYKKFALDCSGQQIGVDLFLLSSQYADLASLACMSKYSAGSIFYYPSFHHIQNPPQLEKFQRDLERYLSRKIGFEAVMRIRCTKGLSIHTFHGNFFVRSTDLLSLANVNPDSAFAVQMSIDDSLADSSLACFQAALLYTSCKGKRRIRVHTLCLPVVSQLSEVYAGADVQAITCLLANMAIDRAITSSLSDARDALTNAVVDMVSAYKSNVSNLQQSGLVVPASMCLFPVYILALLKQKALRTGTCTRLDERVFAMCEFKTQPLQQLMRLVHPDLYRLDNMSDQGALHLNDSVVPQPPLLHLSSERLSRDGAFLMDCGNVFYFWIGKNCNEMFIRDVLGCPNYAAIPQNMKKSKGKSGEKNQKQKQRRRDVAGSRASADPDVGLQKQLERFDWQLRILKEANGNPERAELLREHADEEVCSLVLSILDKVKTETVAGLNVLHQQKTKTASEEHERNVKELQKKHEEEKTELTETFQAAESVLKGQVEQLSADLHVYNQLRRRVEQSTFKKDLQRNIQAHGSPGAFWESEQESLLFVIEMKSERVQEQSRKLLQMEDLVEKNLSLEDQIINVLQQNEDLRVRIDNCQTFMQQLSKEQQDLKVALERQAVINQNLSQEKEQLMFKLRHRDSCPSMHLPVMMQEIAPR</sequence>
<feature type="domain" description="Gelsolin-like" evidence="5">
    <location>
        <begin position="374"/>
        <end position="426"/>
    </location>
</feature>
<dbReference type="InterPro" id="IPR029006">
    <property type="entry name" value="ADF-H/Gelsolin-like_dom_sf"/>
</dbReference>
<feature type="compositionally biased region" description="Basic and acidic residues" evidence="4">
    <location>
        <begin position="527"/>
        <end position="546"/>
    </location>
</feature>
<feature type="region of interest" description="Disordered" evidence="4">
    <location>
        <begin position="428"/>
        <end position="459"/>
    </location>
</feature>
<dbReference type="Gene3D" id="2.60.40.1670">
    <property type="entry name" value="beta-sandwich domain of Sec23/24"/>
    <property type="match status" value="1"/>
</dbReference>
<dbReference type="InterPro" id="IPR036175">
    <property type="entry name" value="Sec23/24_helical_dom_sf"/>
</dbReference>
<evidence type="ECO:0000313" key="10">
    <source>
        <dbReference type="Proteomes" id="UP001219934"/>
    </source>
</evidence>
<dbReference type="Pfam" id="PF00626">
    <property type="entry name" value="Gelsolin"/>
    <property type="match status" value="1"/>
</dbReference>
<dbReference type="Gene3D" id="3.40.50.410">
    <property type="entry name" value="von Willebrand factor, type A domain"/>
    <property type="match status" value="1"/>
</dbReference>
<dbReference type="GO" id="GO:0006886">
    <property type="term" value="P:intracellular protein transport"/>
    <property type="evidence" value="ECO:0007669"/>
    <property type="project" value="InterPro"/>
</dbReference>
<evidence type="ECO:0000259" key="5">
    <source>
        <dbReference type="Pfam" id="PF00626"/>
    </source>
</evidence>
<dbReference type="PANTHER" id="PTHR13803">
    <property type="entry name" value="SEC24-RELATED PROTEIN"/>
    <property type="match status" value="1"/>
</dbReference>
<dbReference type="GO" id="GO:0030127">
    <property type="term" value="C:COPII vesicle coat"/>
    <property type="evidence" value="ECO:0007669"/>
    <property type="project" value="InterPro"/>
</dbReference>
<dbReference type="SUPFAM" id="SSF81995">
    <property type="entry name" value="beta-sandwich domain of Sec23/24"/>
    <property type="match status" value="1"/>
</dbReference>
<dbReference type="GO" id="GO:0090110">
    <property type="term" value="P:COPII-coated vesicle cargo loading"/>
    <property type="evidence" value="ECO:0007669"/>
    <property type="project" value="TreeGrafter"/>
</dbReference>
<comment type="caution">
    <text evidence="9">The sequence shown here is derived from an EMBL/GenBank/DDBJ whole genome shotgun (WGS) entry which is preliminary data.</text>
</comment>
<evidence type="ECO:0000256" key="3">
    <source>
        <dbReference type="ARBA" id="ARBA00023329"/>
    </source>
</evidence>
<feature type="domain" description="Sec23/Sec24 trunk" evidence="6">
    <location>
        <begin position="2"/>
        <end position="147"/>
    </location>
</feature>
<dbReference type="Proteomes" id="UP001219934">
    <property type="component" value="Unassembled WGS sequence"/>
</dbReference>
<dbReference type="Pfam" id="PF04811">
    <property type="entry name" value="Sec23_trunk"/>
    <property type="match status" value="1"/>
</dbReference>
<feature type="domain" description="Sec23/Sec24 beta-sandwich" evidence="8">
    <location>
        <begin position="152"/>
        <end position="236"/>
    </location>
</feature>
<dbReference type="InterPro" id="IPR006900">
    <property type="entry name" value="Sec23/24_helical_dom"/>
</dbReference>
<feature type="domain" description="Sec23/Sec24 helical" evidence="7">
    <location>
        <begin position="247"/>
        <end position="348"/>
    </location>
</feature>
<dbReference type="GO" id="GO:0008270">
    <property type="term" value="F:zinc ion binding"/>
    <property type="evidence" value="ECO:0007669"/>
    <property type="project" value="TreeGrafter"/>
</dbReference>
<dbReference type="Gene3D" id="3.40.20.10">
    <property type="entry name" value="Severin"/>
    <property type="match status" value="1"/>
</dbReference>
<dbReference type="InterPro" id="IPR036465">
    <property type="entry name" value="vWFA_dom_sf"/>
</dbReference>
<organism evidence="9 10">
    <name type="scientific">Pogonophryne albipinna</name>
    <dbReference type="NCBI Taxonomy" id="1090488"/>
    <lineage>
        <taxon>Eukaryota</taxon>
        <taxon>Metazoa</taxon>
        <taxon>Chordata</taxon>
        <taxon>Craniata</taxon>
        <taxon>Vertebrata</taxon>
        <taxon>Euteleostomi</taxon>
        <taxon>Actinopterygii</taxon>
        <taxon>Neopterygii</taxon>
        <taxon>Teleostei</taxon>
        <taxon>Neoteleostei</taxon>
        <taxon>Acanthomorphata</taxon>
        <taxon>Eupercaria</taxon>
        <taxon>Perciformes</taxon>
        <taxon>Notothenioidei</taxon>
        <taxon>Pogonophryne</taxon>
    </lineage>
</organism>
<dbReference type="GO" id="GO:0005789">
    <property type="term" value="C:endoplasmic reticulum membrane"/>
    <property type="evidence" value="ECO:0007669"/>
    <property type="project" value="UniProtKB-SubCell"/>
</dbReference>
<protein>
    <submittedName>
        <fullName evidence="9">Uncharacterized protein</fullName>
    </submittedName>
</protein>
<dbReference type="Pfam" id="PF04815">
    <property type="entry name" value="Sec23_helical"/>
    <property type="match status" value="1"/>
</dbReference>
<dbReference type="SUPFAM" id="SSF81811">
    <property type="entry name" value="Helical domain of Sec23/24"/>
    <property type="match status" value="1"/>
</dbReference>
<accession>A0AAD6FS27</accession>
<proteinExistence type="predicted"/>
<evidence type="ECO:0000313" key="9">
    <source>
        <dbReference type="EMBL" id="KAJ4946099.1"/>
    </source>
</evidence>
<gene>
    <name evidence="9" type="ORF">JOQ06_023774</name>
</gene>
<dbReference type="InterPro" id="IPR036180">
    <property type="entry name" value="Gelsolin-like_dom_sf"/>
</dbReference>
<comment type="subcellular location">
    <subcellularLocation>
        <location evidence="1">Cytoplasmic vesicle</location>
        <location evidence="1">COPII-coated vesicle membrane</location>
        <topology evidence="1">Peripheral membrane protein</topology>
        <orientation evidence="1">Cytoplasmic side</orientation>
    </subcellularLocation>
    <subcellularLocation>
        <location evidence="2">Endoplasmic reticulum membrane</location>
        <topology evidence="2">Peripheral membrane protein</topology>
        <orientation evidence="2">Cytoplasmic side</orientation>
    </subcellularLocation>
</comment>
<dbReference type="Pfam" id="PF08033">
    <property type="entry name" value="Sec23_BS"/>
    <property type="match status" value="1"/>
</dbReference>
<evidence type="ECO:0000259" key="8">
    <source>
        <dbReference type="Pfam" id="PF08033"/>
    </source>
</evidence>
<dbReference type="GO" id="GO:0070971">
    <property type="term" value="C:endoplasmic reticulum exit site"/>
    <property type="evidence" value="ECO:0007669"/>
    <property type="project" value="TreeGrafter"/>
</dbReference>
<evidence type="ECO:0000259" key="6">
    <source>
        <dbReference type="Pfam" id="PF04811"/>
    </source>
</evidence>
<dbReference type="SUPFAM" id="SSF82754">
    <property type="entry name" value="C-terminal, gelsolin-like domain of Sec23/24"/>
    <property type="match status" value="1"/>
</dbReference>
<dbReference type="InterPro" id="IPR006896">
    <property type="entry name" value="Sec23/24_trunk_dom"/>
</dbReference>
<dbReference type="AlphaFoldDB" id="A0AAD6FS27"/>
<feature type="region of interest" description="Disordered" evidence="4">
    <location>
        <begin position="524"/>
        <end position="546"/>
    </location>
</feature>
<evidence type="ECO:0000256" key="1">
    <source>
        <dbReference type="ARBA" id="ARBA00004299"/>
    </source>
</evidence>
<dbReference type="InterPro" id="IPR012990">
    <property type="entry name" value="Beta-sandwich_Sec23_24"/>
</dbReference>
<evidence type="ECO:0000259" key="7">
    <source>
        <dbReference type="Pfam" id="PF04815"/>
    </source>
</evidence>
<dbReference type="SUPFAM" id="SSF53300">
    <property type="entry name" value="vWA-like"/>
    <property type="match status" value="1"/>
</dbReference>
<evidence type="ECO:0000256" key="4">
    <source>
        <dbReference type="SAM" id="MobiDB-lite"/>
    </source>
</evidence>
<dbReference type="InterPro" id="IPR050550">
    <property type="entry name" value="SEC23_SEC24_subfamily"/>
</dbReference>
<name>A0AAD6FS27_9TELE</name>
<dbReference type="GO" id="GO:0000149">
    <property type="term" value="F:SNARE binding"/>
    <property type="evidence" value="ECO:0007669"/>
    <property type="project" value="TreeGrafter"/>
</dbReference>
<dbReference type="EMBL" id="JAPTMU010000003">
    <property type="protein sequence ID" value="KAJ4946099.1"/>
    <property type="molecule type" value="Genomic_DNA"/>
</dbReference>
<keyword evidence="10" id="KW-1185">Reference proteome</keyword>
<dbReference type="InterPro" id="IPR007123">
    <property type="entry name" value="Gelsolin-like_dom"/>
</dbReference>
<evidence type="ECO:0000256" key="2">
    <source>
        <dbReference type="ARBA" id="ARBA00004397"/>
    </source>
</evidence>
<dbReference type="Gene3D" id="1.20.120.730">
    <property type="entry name" value="Sec23/Sec24 helical domain"/>
    <property type="match status" value="1"/>
</dbReference>
<keyword evidence="3" id="KW-0968">Cytoplasmic vesicle</keyword>